<reference evidence="2 3" key="1">
    <citation type="submission" date="2019-11" db="EMBL/GenBank/DDBJ databases">
        <title>Whole genome sequence of Oryza granulata.</title>
        <authorList>
            <person name="Li W."/>
        </authorList>
    </citation>
    <scope>NUCLEOTIDE SEQUENCE [LARGE SCALE GENOMIC DNA]</scope>
    <source>
        <strain evidence="3">cv. Menghai</strain>
        <tissue evidence="2">Leaf</tissue>
    </source>
</reference>
<dbReference type="Proteomes" id="UP000479710">
    <property type="component" value="Unassembled WGS sequence"/>
</dbReference>
<name>A0A6G1BVF5_9ORYZ</name>
<proteinExistence type="predicted"/>
<comment type="caution">
    <text evidence="2">The sequence shown here is derived from an EMBL/GenBank/DDBJ whole genome shotgun (WGS) entry which is preliminary data.</text>
</comment>
<evidence type="ECO:0000256" key="1">
    <source>
        <dbReference type="SAM" id="MobiDB-lite"/>
    </source>
</evidence>
<protein>
    <submittedName>
        <fullName evidence="2">Uncharacterized protein</fullName>
    </submittedName>
</protein>
<evidence type="ECO:0000313" key="2">
    <source>
        <dbReference type="EMBL" id="KAF0891906.1"/>
    </source>
</evidence>
<dbReference type="AlphaFoldDB" id="A0A6G1BVF5"/>
<organism evidence="2 3">
    <name type="scientific">Oryza meyeriana var. granulata</name>
    <dbReference type="NCBI Taxonomy" id="110450"/>
    <lineage>
        <taxon>Eukaryota</taxon>
        <taxon>Viridiplantae</taxon>
        <taxon>Streptophyta</taxon>
        <taxon>Embryophyta</taxon>
        <taxon>Tracheophyta</taxon>
        <taxon>Spermatophyta</taxon>
        <taxon>Magnoliopsida</taxon>
        <taxon>Liliopsida</taxon>
        <taxon>Poales</taxon>
        <taxon>Poaceae</taxon>
        <taxon>BOP clade</taxon>
        <taxon>Oryzoideae</taxon>
        <taxon>Oryzeae</taxon>
        <taxon>Oryzinae</taxon>
        <taxon>Oryza</taxon>
        <taxon>Oryza meyeriana</taxon>
    </lineage>
</organism>
<evidence type="ECO:0000313" key="3">
    <source>
        <dbReference type="Proteomes" id="UP000479710"/>
    </source>
</evidence>
<gene>
    <name evidence="2" type="ORF">E2562_011298</name>
</gene>
<dbReference type="EMBL" id="SPHZ02000011">
    <property type="protein sequence ID" value="KAF0891906.1"/>
    <property type="molecule type" value="Genomic_DNA"/>
</dbReference>
<keyword evidence="3" id="KW-1185">Reference proteome</keyword>
<feature type="region of interest" description="Disordered" evidence="1">
    <location>
        <begin position="1"/>
        <end position="45"/>
    </location>
</feature>
<accession>A0A6G1BVF5</accession>
<sequence>MVGNRSLTKWLGAGPRRGAAAVSDHASSDSAASSTDPRWRSNRSSVTGTLGTFAGWVRHGWWEDGAANSRHGGFRDREGIPEAVMYREREVRRLRETEPPAATAIAAVR</sequence>
<feature type="compositionally biased region" description="Low complexity" evidence="1">
    <location>
        <begin position="19"/>
        <end position="34"/>
    </location>
</feature>